<dbReference type="InterPro" id="IPR019734">
    <property type="entry name" value="TPR_rpt"/>
</dbReference>
<protein>
    <submittedName>
        <fullName evidence="6">Uncharacterized protein</fullName>
    </submittedName>
</protein>
<dbReference type="Proteomes" id="UP000294847">
    <property type="component" value="Chromosome 5"/>
</dbReference>
<evidence type="ECO:0000256" key="1">
    <source>
        <dbReference type="ARBA" id="ARBA00022737"/>
    </source>
</evidence>
<dbReference type="Gene3D" id="3.40.50.300">
    <property type="entry name" value="P-loop containing nucleotide triphosphate hydrolases"/>
    <property type="match status" value="1"/>
</dbReference>
<feature type="compositionally biased region" description="Low complexity" evidence="3">
    <location>
        <begin position="1483"/>
        <end position="1496"/>
    </location>
</feature>
<feature type="region of interest" description="Disordered" evidence="3">
    <location>
        <begin position="635"/>
        <end position="697"/>
    </location>
</feature>
<dbReference type="InterPro" id="IPR027417">
    <property type="entry name" value="P-loop_NTPase"/>
</dbReference>
<name>A0A4P7NKX3_PYROR</name>
<proteinExistence type="predicted"/>
<dbReference type="EMBL" id="CP034208">
    <property type="protein sequence ID" value="QBZ62722.1"/>
    <property type="molecule type" value="Genomic_DNA"/>
</dbReference>
<dbReference type="InterPro" id="IPR056884">
    <property type="entry name" value="NPHP3-like_N"/>
</dbReference>
<evidence type="ECO:0000259" key="4">
    <source>
        <dbReference type="Pfam" id="PF17109"/>
    </source>
</evidence>
<feature type="compositionally biased region" description="Acidic residues" evidence="3">
    <location>
        <begin position="1377"/>
        <end position="1432"/>
    </location>
</feature>
<organism evidence="6 7">
    <name type="scientific">Pyricularia oryzae</name>
    <name type="common">Rice blast fungus</name>
    <name type="synonym">Magnaporthe oryzae</name>
    <dbReference type="NCBI Taxonomy" id="318829"/>
    <lineage>
        <taxon>Eukaryota</taxon>
        <taxon>Fungi</taxon>
        <taxon>Dikarya</taxon>
        <taxon>Ascomycota</taxon>
        <taxon>Pezizomycotina</taxon>
        <taxon>Sordariomycetes</taxon>
        <taxon>Sordariomycetidae</taxon>
        <taxon>Magnaporthales</taxon>
        <taxon>Pyriculariaceae</taxon>
        <taxon>Pyricularia</taxon>
    </lineage>
</organism>
<feature type="domain" description="Fungal STAND N-terminal Goodbye" evidence="4">
    <location>
        <begin position="11"/>
        <end position="137"/>
    </location>
</feature>
<dbReference type="InterPro" id="IPR031350">
    <property type="entry name" value="Goodbye_dom"/>
</dbReference>
<feature type="compositionally biased region" description="Acidic residues" evidence="3">
    <location>
        <begin position="640"/>
        <end position="658"/>
    </location>
</feature>
<sequence>MATEPELSEMWASALAEYERDTKRALDRKMLERMRDVLTPDDLLTEIEASDQAFRDFRNKRGGLWRKLSAFVPPLVAALKIGITPLSASADAVGIPASAVFGALLHLVRSCENVSNAFDWVEEVFGELKRFLDRLKVLMQAPLHSILKDQVIAILVWVQSATTGKNADPNHLRELGQYLRVTFLGKDEKTTKIIGDFNKLVANEHLIEVSLTLATAQKIEDKQDTNTADIRNDIQAVQTAIKEGQEQETAAQIQERLERILCGTTAVHEVQETYHRIKKDLLQGTGAWLRDEPIFQSWIKHQASILWIFGGPGSGKSYLSTWITMQLTENLIDPEYTRDSSVAYFFVKENNKDLRNANNILKTLAWQLCEQDAHFKAHVAAACKGNKNPTFTPEDTWENLFLSYYNGKEPVPTKATIIIDGLDEAPRETRQIILGFLKRLVSASRSTDRVSIQFAVVGRNDLRNDMDFTRQEKFYLIKVDKTKNQNDIDSYVRRRLEDVEILRRMRKMKPRGKQDANAAGARIKKRILAGADGVFLWARLLIKMILNKDLAQIEEILREPPETLDDMIESVLDRMASDKDLGHQLLRKMLLYVVYVQRPLRFGELNEFLSLPDRKPNLLLWERTRGVLSAVFDLRFPGDQDPDEIQDDDEEENELEGSGDEKGNDDGSDQSDDEEDGFDFTGDDEDEDTGADDSDNQDIFAPVASHRLRTSWEVQLRRQNTTTQYQTYLNDAQIKTEITFCHARFKDYLQREGRSRNRTKLVHAIIPETERVHIEITMMCLEVFMLEYSLKDHSKYLVDYPLNYLGFHLRRVDLEKVSDLEFGKIIKGLYWLFGTKRGSLCFVLANQDYDLDGTRSSESAFSRNWVTSVENLKLVQTWFREATSRSTSVDLDQKARVWIQAASESYAELLKCVMMAASNSWLTKPSYDSDEYRVKGYFPCWLMEGWLSLAETGEISTQLEDLDYAYDNITFLRRATSSHLKHVAMWAGLERDTHWHTCLGWMLMEGKHFTEAIAHYDMAIQLSPKDAWVAMEGRARCHGSMEEYQEAIDWQRRAIESLPEGMKSIGAFLYPRIAEWAAQLGDEDASFEAAELGIQIDAYSLLAQVRYIEALWRRDDWDHLMYIFDWLNRQSTDDERGYSWFVRLLLGGEYILGELGEACRKKGQPTWVLDALGVVEEQVLKSSSRDDARNVSWWSYHLMWFYNQWYDDCADQVIRLGERLLDSLKQLSPELQRSWETERSWAVNKLAGLYYDKAVATWDEGRGMTKATVFANKIKMLAVSVPTSTAEGFEGFDFFHKDYPALLWGRWLRDFLKADENAWRESFKVRLLEEMKSLDDDDPANDTSGMATLAVSLFHAGDRKNAAALLAILFQPLETYEPEGEDKDEESEQEQGVGDDDDEATEEDDVQQQDEAEYSEIADTDDSWEDVEGEEKEEARPKKVRIQEPVNDEAKEQDSKDEEVQQTVVNHTAEKEEQETETLARSTGEPETTTTTALLAPPGPGHLIRRKTMPGDVLALNVEQGSWAYTCNNCRRDASEVEELYFCEVCYQTHWCGECLAMVRDRTLQPGLAANACNPAHDMYRAWPIDAEARDLAAVYMDGGATLRREWLEELRARWLGVGA</sequence>
<dbReference type="PANTHER" id="PTHR10039">
    <property type="entry name" value="AMELOGENIN"/>
    <property type="match status" value="1"/>
</dbReference>
<dbReference type="SUPFAM" id="SSF52540">
    <property type="entry name" value="P-loop containing nucleoside triphosphate hydrolases"/>
    <property type="match status" value="1"/>
</dbReference>
<evidence type="ECO:0000256" key="3">
    <source>
        <dbReference type="SAM" id="MobiDB-lite"/>
    </source>
</evidence>
<evidence type="ECO:0000259" key="5">
    <source>
        <dbReference type="Pfam" id="PF24883"/>
    </source>
</evidence>
<dbReference type="PANTHER" id="PTHR10039:SF17">
    <property type="entry name" value="FUNGAL STAND N-TERMINAL GOODBYE DOMAIN-CONTAINING PROTEIN-RELATED"/>
    <property type="match status" value="1"/>
</dbReference>
<feature type="domain" description="Nephrocystin 3-like N-terminal" evidence="5">
    <location>
        <begin position="284"/>
        <end position="447"/>
    </location>
</feature>
<evidence type="ECO:0000313" key="6">
    <source>
        <dbReference type="EMBL" id="QBZ62722.1"/>
    </source>
</evidence>
<dbReference type="InterPro" id="IPR011990">
    <property type="entry name" value="TPR-like_helical_dom_sf"/>
</dbReference>
<accession>A0A4P7NKX3</accession>
<dbReference type="SMART" id="SM00028">
    <property type="entry name" value="TPR"/>
    <property type="match status" value="2"/>
</dbReference>
<dbReference type="Pfam" id="PF17109">
    <property type="entry name" value="Goodbye"/>
    <property type="match status" value="1"/>
</dbReference>
<dbReference type="Gene3D" id="1.25.40.10">
    <property type="entry name" value="Tetratricopeptide repeat domain"/>
    <property type="match status" value="1"/>
</dbReference>
<keyword evidence="2" id="KW-0802">TPR repeat</keyword>
<evidence type="ECO:0000313" key="7">
    <source>
        <dbReference type="Proteomes" id="UP000294847"/>
    </source>
</evidence>
<keyword evidence="1" id="KW-0677">Repeat</keyword>
<reference evidence="6 7" key="1">
    <citation type="journal article" date="2019" name="Mol. Biol. Evol.">
        <title>Blast fungal genomes show frequent chromosomal changes, gene gains and losses, and effector gene turnover.</title>
        <authorList>
            <person name="Gomez Luciano L.B."/>
            <person name="Jason Tsai I."/>
            <person name="Chuma I."/>
            <person name="Tosa Y."/>
            <person name="Chen Y.H."/>
            <person name="Li J.Y."/>
            <person name="Li M.Y."/>
            <person name="Jade Lu M.Y."/>
            <person name="Nakayashiki H."/>
            <person name="Li W.H."/>
        </authorList>
    </citation>
    <scope>NUCLEOTIDE SEQUENCE [LARGE SCALE GENOMIC DNA]</scope>
    <source>
        <strain evidence="6">MZ5-1-6</strain>
    </source>
</reference>
<feature type="region of interest" description="Disordered" evidence="3">
    <location>
        <begin position="1377"/>
        <end position="1501"/>
    </location>
</feature>
<gene>
    <name evidence="6" type="ORF">PoMZ_11609</name>
</gene>
<feature type="compositionally biased region" description="Acidic residues" evidence="3">
    <location>
        <begin position="666"/>
        <end position="696"/>
    </location>
</feature>
<evidence type="ECO:0000256" key="2">
    <source>
        <dbReference type="PROSITE-ProRule" id="PRU00339"/>
    </source>
</evidence>
<dbReference type="SUPFAM" id="SSF48452">
    <property type="entry name" value="TPR-like"/>
    <property type="match status" value="1"/>
</dbReference>
<dbReference type="Pfam" id="PF24883">
    <property type="entry name" value="NPHP3_N"/>
    <property type="match status" value="1"/>
</dbReference>
<dbReference type="PROSITE" id="PS50005">
    <property type="entry name" value="TPR"/>
    <property type="match status" value="1"/>
</dbReference>
<feature type="repeat" description="TPR" evidence="2">
    <location>
        <begin position="993"/>
        <end position="1026"/>
    </location>
</feature>